<dbReference type="AlphaFoldDB" id="A0A9W4VRE8"/>
<keyword evidence="5" id="KW-0349">Heme</keyword>
<keyword evidence="9 13" id="KW-1133">Transmembrane helix</keyword>
<evidence type="ECO:0000256" key="10">
    <source>
        <dbReference type="ARBA" id="ARBA00023004"/>
    </source>
</evidence>
<keyword evidence="16" id="KW-1185">Reference proteome</keyword>
<dbReference type="InterPro" id="IPR011577">
    <property type="entry name" value="Cyt_b561_bac/Ni-Hgenase"/>
</dbReference>
<evidence type="ECO:0000256" key="11">
    <source>
        <dbReference type="ARBA" id="ARBA00023136"/>
    </source>
</evidence>
<feature type="transmembrane region" description="Helical" evidence="13">
    <location>
        <begin position="147"/>
        <end position="166"/>
    </location>
</feature>
<keyword evidence="3" id="KW-0813">Transport</keyword>
<keyword evidence="8" id="KW-0249">Electron transport</keyword>
<evidence type="ECO:0000256" key="12">
    <source>
        <dbReference type="ARBA" id="ARBA00037975"/>
    </source>
</evidence>
<feature type="transmembrane region" description="Helical" evidence="13">
    <location>
        <begin position="89"/>
        <end position="113"/>
    </location>
</feature>
<evidence type="ECO:0000256" key="8">
    <source>
        <dbReference type="ARBA" id="ARBA00022982"/>
    </source>
</evidence>
<accession>A0A9W4VRE8</accession>
<evidence type="ECO:0000256" key="5">
    <source>
        <dbReference type="ARBA" id="ARBA00022617"/>
    </source>
</evidence>
<gene>
    <name evidence="15" type="ORF">PSECIP111854_00473</name>
</gene>
<dbReference type="Proteomes" id="UP001152467">
    <property type="component" value="Unassembled WGS sequence"/>
</dbReference>
<evidence type="ECO:0000256" key="1">
    <source>
        <dbReference type="ARBA" id="ARBA00001970"/>
    </source>
</evidence>
<evidence type="ECO:0000256" key="2">
    <source>
        <dbReference type="ARBA" id="ARBA00004651"/>
    </source>
</evidence>
<protein>
    <recommendedName>
        <fullName evidence="14">Cytochrome b561 bacterial/Ni-hydrogenase domain-containing protein</fullName>
    </recommendedName>
</protein>
<evidence type="ECO:0000256" key="7">
    <source>
        <dbReference type="ARBA" id="ARBA00022723"/>
    </source>
</evidence>
<dbReference type="InterPro" id="IPR052168">
    <property type="entry name" value="Cytochrome_b561_oxidase"/>
</dbReference>
<dbReference type="EMBL" id="CAMAPC010000002">
    <property type="protein sequence ID" value="CAH9050163.1"/>
    <property type="molecule type" value="Genomic_DNA"/>
</dbReference>
<feature type="transmembrane region" description="Helical" evidence="13">
    <location>
        <begin position="49"/>
        <end position="69"/>
    </location>
</feature>
<name>A0A9W4VRE8_9GAMM</name>
<evidence type="ECO:0000259" key="14">
    <source>
        <dbReference type="Pfam" id="PF01292"/>
    </source>
</evidence>
<reference evidence="15" key="1">
    <citation type="submission" date="2022-07" db="EMBL/GenBank/DDBJ databases">
        <authorList>
            <person name="Criscuolo A."/>
        </authorList>
    </citation>
    <scope>NUCLEOTIDE SEQUENCE</scope>
    <source>
        <strain evidence="15">CIP111854</strain>
    </source>
</reference>
<keyword evidence="10" id="KW-0408">Iron</keyword>
<dbReference type="SUPFAM" id="SSF81342">
    <property type="entry name" value="Transmembrane di-heme cytochromes"/>
    <property type="match status" value="1"/>
</dbReference>
<dbReference type="GO" id="GO:0005886">
    <property type="term" value="C:plasma membrane"/>
    <property type="evidence" value="ECO:0007669"/>
    <property type="project" value="UniProtKB-SubCell"/>
</dbReference>
<dbReference type="GO" id="GO:0009055">
    <property type="term" value="F:electron transfer activity"/>
    <property type="evidence" value="ECO:0007669"/>
    <property type="project" value="InterPro"/>
</dbReference>
<dbReference type="Pfam" id="PF01292">
    <property type="entry name" value="Ni_hydr_CYTB"/>
    <property type="match status" value="1"/>
</dbReference>
<organism evidence="15 16">
    <name type="scientific">Pseudoalteromonas holothuriae</name>
    <dbReference type="NCBI Taxonomy" id="2963714"/>
    <lineage>
        <taxon>Bacteria</taxon>
        <taxon>Pseudomonadati</taxon>
        <taxon>Pseudomonadota</taxon>
        <taxon>Gammaproteobacteria</taxon>
        <taxon>Alteromonadales</taxon>
        <taxon>Pseudoalteromonadaceae</taxon>
        <taxon>Pseudoalteromonas</taxon>
    </lineage>
</organism>
<dbReference type="InterPro" id="IPR016174">
    <property type="entry name" value="Di-haem_cyt_TM"/>
</dbReference>
<dbReference type="GO" id="GO:0020037">
    <property type="term" value="F:heme binding"/>
    <property type="evidence" value="ECO:0007669"/>
    <property type="project" value="TreeGrafter"/>
</dbReference>
<evidence type="ECO:0000313" key="15">
    <source>
        <dbReference type="EMBL" id="CAH9050163.1"/>
    </source>
</evidence>
<dbReference type="GO" id="GO:0046872">
    <property type="term" value="F:metal ion binding"/>
    <property type="evidence" value="ECO:0007669"/>
    <property type="project" value="UniProtKB-KW"/>
</dbReference>
<evidence type="ECO:0000256" key="4">
    <source>
        <dbReference type="ARBA" id="ARBA00022475"/>
    </source>
</evidence>
<dbReference type="GO" id="GO:0022904">
    <property type="term" value="P:respiratory electron transport chain"/>
    <property type="evidence" value="ECO:0007669"/>
    <property type="project" value="InterPro"/>
</dbReference>
<comment type="similarity">
    <text evidence="12">Belongs to the cytochrome b561 family.</text>
</comment>
<sequence length="168" mass="19468">MKSKSYIIDRALHWGVALLLLFMLMNLSSQLHNTDWAIKGQDLHRQEAIQTHATMGILLVLLIAARLAFLFTTKATLSRAKPKNKFHEWVIRIVHATMYLSVFMLMGTGIAMINNYEIPLVIFGMEFTPDKANFYGIFPEFHDYHMLLKQVILWLIFVHFFGALLTKK</sequence>
<dbReference type="Gene3D" id="1.20.950.20">
    <property type="entry name" value="Transmembrane di-heme cytochromes, Chain C"/>
    <property type="match status" value="1"/>
</dbReference>
<keyword evidence="4" id="KW-1003">Cell membrane</keyword>
<dbReference type="PANTHER" id="PTHR30529">
    <property type="entry name" value="CYTOCHROME B561"/>
    <property type="match status" value="1"/>
</dbReference>
<evidence type="ECO:0000256" key="9">
    <source>
        <dbReference type="ARBA" id="ARBA00022989"/>
    </source>
</evidence>
<evidence type="ECO:0000313" key="16">
    <source>
        <dbReference type="Proteomes" id="UP001152467"/>
    </source>
</evidence>
<comment type="caution">
    <text evidence="15">The sequence shown here is derived from an EMBL/GenBank/DDBJ whole genome shotgun (WGS) entry which is preliminary data.</text>
</comment>
<keyword evidence="6 13" id="KW-0812">Transmembrane</keyword>
<dbReference type="PANTHER" id="PTHR30529:SF1">
    <property type="entry name" value="CYTOCHROME B561 HOMOLOG 2"/>
    <property type="match status" value="1"/>
</dbReference>
<feature type="transmembrane region" description="Helical" evidence="13">
    <location>
        <begin position="12"/>
        <end position="29"/>
    </location>
</feature>
<dbReference type="RefSeq" id="WP_261625685.1">
    <property type="nucleotide sequence ID" value="NZ_CAMAPC010000002.1"/>
</dbReference>
<comment type="cofactor">
    <cofactor evidence="1">
        <name>heme b</name>
        <dbReference type="ChEBI" id="CHEBI:60344"/>
    </cofactor>
</comment>
<feature type="domain" description="Cytochrome b561 bacterial/Ni-hydrogenase" evidence="14">
    <location>
        <begin position="10"/>
        <end position="165"/>
    </location>
</feature>
<evidence type="ECO:0000256" key="13">
    <source>
        <dbReference type="SAM" id="Phobius"/>
    </source>
</evidence>
<comment type="subcellular location">
    <subcellularLocation>
        <location evidence="2">Cell membrane</location>
        <topology evidence="2">Multi-pass membrane protein</topology>
    </subcellularLocation>
</comment>
<evidence type="ECO:0000256" key="3">
    <source>
        <dbReference type="ARBA" id="ARBA00022448"/>
    </source>
</evidence>
<proteinExistence type="inferred from homology"/>
<keyword evidence="11 13" id="KW-0472">Membrane</keyword>
<keyword evidence="7" id="KW-0479">Metal-binding</keyword>
<evidence type="ECO:0000256" key="6">
    <source>
        <dbReference type="ARBA" id="ARBA00022692"/>
    </source>
</evidence>